<keyword evidence="2" id="KW-1185">Reference proteome</keyword>
<accession>A0A3M7Q9I4</accession>
<protein>
    <submittedName>
        <fullName evidence="1">Uncharacterized protein</fullName>
    </submittedName>
</protein>
<sequence length="84" mass="9730">MQTSTTERLIKINLTSPETRGKTGYLIQIPLVKVKGLDQKPLFRNSVGTYMQNYGIRQYKQIQSKIRQVVCKQCKRVEVNTQDV</sequence>
<dbReference type="EMBL" id="REGN01006867">
    <property type="protein sequence ID" value="RNA08060.1"/>
    <property type="molecule type" value="Genomic_DNA"/>
</dbReference>
<dbReference type="AlphaFoldDB" id="A0A3M7Q9I4"/>
<dbReference type="Proteomes" id="UP000276133">
    <property type="component" value="Unassembled WGS sequence"/>
</dbReference>
<gene>
    <name evidence="1" type="ORF">BpHYR1_001618</name>
</gene>
<evidence type="ECO:0000313" key="1">
    <source>
        <dbReference type="EMBL" id="RNA08060.1"/>
    </source>
</evidence>
<comment type="caution">
    <text evidence="1">The sequence shown here is derived from an EMBL/GenBank/DDBJ whole genome shotgun (WGS) entry which is preliminary data.</text>
</comment>
<proteinExistence type="predicted"/>
<organism evidence="1 2">
    <name type="scientific">Brachionus plicatilis</name>
    <name type="common">Marine rotifer</name>
    <name type="synonym">Brachionus muelleri</name>
    <dbReference type="NCBI Taxonomy" id="10195"/>
    <lineage>
        <taxon>Eukaryota</taxon>
        <taxon>Metazoa</taxon>
        <taxon>Spiralia</taxon>
        <taxon>Gnathifera</taxon>
        <taxon>Rotifera</taxon>
        <taxon>Eurotatoria</taxon>
        <taxon>Monogononta</taxon>
        <taxon>Pseudotrocha</taxon>
        <taxon>Ploima</taxon>
        <taxon>Brachionidae</taxon>
        <taxon>Brachionus</taxon>
    </lineage>
</organism>
<evidence type="ECO:0000313" key="2">
    <source>
        <dbReference type="Proteomes" id="UP000276133"/>
    </source>
</evidence>
<name>A0A3M7Q9I4_BRAPC</name>
<reference evidence="1 2" key="1">
    <citation type="journal article" date="2018" name="Sci. Rep.">
        <title>Genomic signatures of local adaptation to the degree of environmental predictability in rotifers.</title>
        <authorList>
            <person name="Franch-Gras L."/>
            <person name="Hahn C."/>
            <person name="Garcia-Roger E.M."/>
            <person name="Carmona M.J."/>
            <person name="Serra M."/>
            <person name="Gomez A."/>
        </authorList>
    </citation>
    <scope>NUCLEOTIDE SEQUENCE [LARGE SCALE GENOMIC DNA]</scope>
    <source>
        <strain evidence="1">HYR1</strain>
    </source>
</reference>